<dbReference type="AlphaFoldDB" id="A0A6J7LJ79"/>
<dbReference type="SUPFAM" id="SSF56436">
    <property type="entry name" value="C-type lectin-like"/>
    <property type="match status" value="1"/>
</dbReference>
<dbReference type="EMBL" id="CAFBNE010000159">
    <property type="protein sequence ID" value="CAB4968610.1"/>
    <property type="molecule type" value="Genomic_DNA"/>
</dbReference>
<dbReference type="InterPro" id="IPR051043">
    <property type="entry name" value="Sulfatase_Mod_Factor_Kinase"/>
</dbReference>
<dbReference type="PANTHER" id="PTHR23150">
    <property type="entry name" value="SULFATASE MODIFYING FACTOR 1, 2"/>
    <property type="match status" value="1"/>
</dbReference>
<dbReference type="Gene3D" id="3.90.1580.10">
    <property type="entry name" value="paralog of FGE (formylglycine-generating enzyme)"/>
    <property type="match status" value="1"/>
</dbReference>
<dbReference type="InterPro" id="IPR042095">
    <property type="entry name" value="SUMF_sf"/>
</dbReference>
<sequence length="231" mass="25809">MSDSTESAGMVWIPGGEFTMGSDWYDIESPVRTVDVDGFWIDRLPVSHRDFLAYVTATQAPWVPDWPEGGPQPELMDHPVERVTWGQARLYAEWAGKRLPTESEWEKAARGTDGRIWPWGEVFIEEHANVWDSAKALGRTTIPNGALEGNRSPYGLVDMVGNVEEWVEDRLLPYPGSSASNPSTAVECRVLRGGSWFYTNEFARCSFRRGALPEFSGYELAGGPGFRCARS</sequence>
<evidence type="ECO:0000259" key="1">
    <source>
        <dbReference type="Pfam" id="PF03781"/>
    </source>
</evidence>
<evidence type="ECO:0000313" key="2">
    <source>
        <dbReference type="EMBL" id="CAB4968610.1"/>
    </source>
</evidence>
<feature type="domain" description="Sulfatase-modifying factor enzyme-like" evidence="1">
    <location>
        <begin position="8"/>
        <end position="230"/>
    </location>
</feature>
<name>A0A6J7LJ79_9ZZZZ</name>
<accession>A0A6J7LJ79</accession>
<organism evidence="2">
    <name type="scientific">freshwater metagenome</name>
    <dbReference type="NCBI Taxonomy" id="449393"/>
    <lineage>
        <taxon>unclassified sequences</taxon>
        <taxon>metagenomes</taxon>
        <taxon>ecological metagenomes</taxon>
    </lineage>
</organism>
<reference evidence="2" key="1">
    <citation type="submission" date="2020-05" db="EMBL/GenBank/DDBJ databases">
        <authorList>
            <person name="Chiriac C."/>
            <person name="Salcher M."/>
            <person name="Ghai R."/>
            <person name="Kavagutti S V."/>
        </authorList>
    </citation>
    <scope>NUCLEOTIDE SEQUENCE</scope>
</reference>
<dbReference type="InterPro" id="IPR005532">
    <property type="entry name" value="SUMF_dom"/>
</dbReference>
<dbReference type="Pfam" id="PF03781">
    <property type="entry name" value="FGE-sulfatase"/>
    <property type="match status" value="1"/>
</dbReference>
<proteinExistence type="predicted"/>
<protein>
    <submittedName>
        <fullName evidence="2">Unannotated protein</fullName>
    </submittedName>
</protein>
<gene>
    <name evidence="2" type="ORF">UFOPK3772_03121</name>
</gene>
<dbReference type="InterPro" id="IPR016187">
    <property type="entry name" value="CTDL_fold"/>
</dbReference>
<dbReference type="GO" id="GO:0120147">
    <property type="term" value="F:formylglycine-generating oxidase activity"/>
    <property type="evidence" value="ECO:0007669"/>
    <property type="project" value="TreeGrafter"/>
</dbReference>
<dbReference type="PANTHER" id="PTHR23150:SF19">
    <property type="entry name" value="FORMYLGLYCINE-GENERATING ENZYME"/>
    <property type="match status" value="1"/>
</dbReference>